<feature type="repeat" description="PPR" evidence="3">
    <location>
        <begin position="480"/>
        <end position="514"/>
    </location>
</feature>
<dbReference type="NCBIfam" id="TIGR00756">
    <property type="entry name" value="PPR"/>
    <property type="match status" value="6"/>
</dbReference>
<evidence type="ECO:0000256" key="1">
    <source>
        <dbReference type="ARBA" id="ARBA00007626"/>
    </source>
</evidence>
<evidence type="ECO:0000256" key="3">
    <source>
        <dbReference type="PROSITE-ProRule" id="PRU00708"/>
    </source>
</evidence>
<dbReference type="InterPro" id="IPR002885">
    <property type="entry name" value="PPR_rpt"/>
</dbReference>
<dbReference type="Pfam" id="PF01535">
    <property type="entry name" value="PPR"/>
    <property type="match status" value="2"/>
</dbReference>
<comment type="caution">
    <text evidence="5">The sequence shown here is derived from an EMBL/GenBank/DDBJ whole genome shotgun (WGS) entry which is preliminary data.</text>
</comment>
<dbReference type="OrthoDB" id="185373at2759"/>
<organism evidence="5 6">
    <name type="scientific">Morella rubra</name>
    <name type="common">Chinese bayberry</name>
    <dbReference type="NCBI Taxonomy" id="262757"/>
    <lineage>
        <taxon>Eukaryota</taxon>
        <taxon>Viridiplantae</taxon>
        <taxon>Streptophyta</taxon>
        <taxon>Embryophyta</taxon>
        <taxon>Tracheophyta</taxon>
        <taxon>Spermatophyta</taxon>
        <taxon>Magnoliopsida</taxon>
        <taxon>eudicotyledons</taxon>
        <taxon>Gunneridae</taxon>
        <taxon>Pentapetalae</taxon>
        <taxon>rosids</taxon>
        <taxon>fabids</taxon>
        <taxon>Fagales</taxon>
        <taxon>Myricaceae</taxon>
        <taxon>Morella</taxon>
    </lineage>
</organism>
<dbReference type="AlphaFoldDB" id="A0A6A1W2Y5"/>
<evidence type="ECO:0000313" key="5">
    <source>
        <dbReference type="EMBL" id="KAB1218138.1"/>
    </source>
</evidence>
<sequence length="551" mass="63404">MSKMLSKFQIPKLLSPSIRRRKTTINARSFTLLYNPYCTMTDYTQITESPEIPSWVKFRDSQNPASADSDDDFVIPSLAHWIENHKPHDHGKVAKRVVIETDLDKICKILKNRHESLDNVAQALNRSGFIASNSLVEQLLKRFSNDWITAFGVFKWAKAQTGYRHSPELYDFMIDILGKSKEFPIMWELVEEMNQLGGYVTLFTMSKVMRRLARAGRFKEAVEAFTDIVRFGVSKDTTAMNVLMDALVKENNVEHAYDVFLQFKDVIPLNSQSFNVLIHGWCKARKLDQAKKAIEDMENHGFCPDAFSYTCFLEAYCHDKDFRKVDEILDEMNAKACKPNVVTYTIVMHALGKARKVNEALEVYEKMKRNGCVPDASFYSSLIFILGKAGRLKDARDLFEDMKKQGVSPDVLTYNTLISCYCAHSQEETALKLLQRMGEDSCKPDHNTYAPLLKMCCREKRMKVLYFLLYHMFRNDISIEAGTYTLLVRGLCKSGKLQQACMFLEEMVSKGMIPKDCTYKMLMEQLEGNSMTKAKERIEKLVSHAKEQRDI</sequence>
<reference evidence="5 6" key="1">
    <citation type="journal article" date="2019" name="Plant Biotechnol. J.">
        <title>The red bayberry genome and genetic basis of sex determination.</title>
        <authorList>
            <person name="Jia H.M."/>
            <person name="Jia H.J."/>
            <person name="Cai Q.L."/>
            <person name="Wang Y."/>
            <person name="Zhao H.B."/>
            <person name="Yang W.F."/>
            <person name="Wang G.Y."/>
            <person name="Li Y.H."/>
            <person name="Zhan D.L."/>
            <person name="Shen Y.T."/>
            <person name="Niu Q.F."/>
            <person name="Chang L."/>
            <person name="Qiu J."/>
            <person name="Zhao L."/>
            <person name="Xie H.B."/>
            <person name="Fu W.Y."/>
            <person name="Jin J."/>
            <person name="Li X.W."/>
            <person name="Jiao Y."/>
            <person name="Zhou C.C."/>
            <person name="Tu T."/>
            <person name="Chai C.Y."/>
            <person name="Gao J.L."/>
            <person name="Fan L.J."/>
            <person name="van de Weg E."/>
            <person name="Wang J.Y."/>
            <person name="Gao Z.S."/>
        </authorList>
    </citation>
    <scope>NUCLEOTIDE SEQUENCE [LARGE SCALE GENOMIC DNA]</scope>
    <source>
        <tissue evidence="5">Leaves</tissue>
    </source>
</reference>
<dbReference type="InterPro" id="IPR011990">
    <property type="entry name" value="TPR-like_helical_dom_sf"/>
</dbReference>
<dbReference type="PANTHER" id="PTHR47938:SF35">
    <property type="entry name" value="PENTATRICOPEPTIDE REPEAT-CONTAINING PROTEIN 4, MITOCHONDRIAL-RELATED"/>
    <property type="match status" value="1"/>
</dbReference>
<feature type="repeat" description="PPR" evidence="3">
    <location>
        <begin position="375"/>
        <end position="409"/>
    </location>
</feature>
<keyword evidence="6" id="KW-1185">Reference proteome</keyword>
<feature type="repeat" description="PPR" evidence="3">
    <location>
        <begin position="270"/>
        <end position="304"/>
    </location>
</feature>
<protein>
    <recommendedName>
        <fullName evidence="4">PROP1-like PPR domain-containing protein</fullName>
    </recommendedName>
</protein>
<keyword evidence="2" id="KW-0677">Repeat</keyword>
<dbReference type="PROSITE" id="PS51375">
    <property type="entry name" value="PPR"/>
    <property type="match status" value="7"/>
</dbReference>
<feature type="domain" description="PROP1-like PPR" evidence="4">
    <location>
        <begin position="353"/>
        <end position="527"/>
    </location>
</feature>
<dbReference type="Proteomes" id="UP000516437">
    <property type="component" value="Chromosome 3"/>
</dbReference>
<feature type="repeat" description="PPR" evidence="3">
    <location>
        <begin position="340"/>
        <end position="374"/>
    </location>
</feature>
<feature type="repeat" description="PPR" evidence="3">
    <location>
        <begin position="410"/>
        <end position="444"/>
    </location>
</feature>
<dbReference type="EMBL" id="RXIC02000021">
    <property type="protein sequence ID" value="KAB1218138.1"/>
    <property type="molecule type" value="Genomic_DNA"/>
</dbReference>
<feature type="repeat" description="PPR" evidence="3">
    <location>
        <begin position="305"/>
        <end position="339"/>
    </location>
</feature>
<dbReference type="GO" id="GO:0003729">
    <property type="term" value="F:mRNA binding"/>
    <property type="evidence" value="ECO:0007669"/>
    <property type="project" value="TreeGrafter"/>
</dbReference>
<proteinExistence type="inferred from homology"/>
<dbReference type="PANTHER" id="PTHR47938">
    <property type="entry name" value="RESPIRATORY COMPLEX I CHAPERONE (CIA84), PUTATIVE (AFU_ORTHOLOGUE AFUA_2G06020)-RELATED"/>
    <property type="match status" value="1"/>
</dbReference>
<dbReference type="Pfam" id="PF17177">
    <property type="entry name" value="PPR_long"/>
    <property type="match status" value="1"/>
</dbReference>
<dbReference type="Pfam" id="PF13041">
    <property type="entry name" value="PPR_2"/>
    <property type="match status" value="1"/>
</dbReference>
<evidence type="ECO:0000259" key="4">
    <source>
        <dbReference type="Pfam" id="PF17177"/>
    </source>
</evidence>
<gene>
    <name evidence="5" type="ORF">CJ030_MR3G014452</name>
</gene>
<comment type="similarity">
    <text evidence="1">Belongs to the PPR family. P subfamily.</text>
</comment>
<evidence type="ECO:0000313" key="6">
    <source>
        <dbReference type="Proteomes" id="UP000516437"/>
    </source>
</evidence>
<dbReference type="Gene3D" id="1.25.40.10">
    <property type="entry name" value="Tetratricopeptide repeat domain"/>
    <property type="match status" value="4"/>
</dbReference>
<dbReference type="SUPFAM" id="SSF81901">
    <property type="entry name" value="HCP-like"/>
    <property type="match status" value="1"/>
</dbReference>
<evidence type="ECO:0000256" key="2">
    <source>
        <dbReference type="ARBA" id="ARBA00022737"/>
    </source>
</evidence>
<feature type="repeat" description="PPR" evidence="3">
    <location>
        <begin position="201"/>
        <end position="235"/>
    </location>
</feature>
<dbReference type="InterPro" id="IPR033443">
    <property type="entry name" value="PROP1-like_PPR_dom"/>
</dbReference>
<name>A0A6A1W2Y5_9ROSI</name>
<accession>A0A6A1W2Y5</accession>